<comment type="catalytic activity">
    <reaction evidence="11 12">
        <text>a quinone + NADH + 5 H(+)(in) = a quinol + NAD(+) + 4 H(+)(out)</text>
        <dbReference type="Rhea" id="RHEA:57888"/>
        <dbReference type="ChEBI" id="CHEBI:15378"/>
        <dbReference type="ChEBI" id="CHEBI:24646"/>
        <dbReference type="ChEBI" id="CHEBI:57540"/>
        <dbReference type="ChEBI" id="CHEBI:57945"/>
        <dbReference type="ChEBI" id="CHEBI:132124"/>
    </reaction>
</comment>
<name>A0A1M3L704_9BACT</name>
<proteinExistence type="inferred from homology"/>
<evidence type="ECO:0000256" key="10">
    <source>
        <dbReference type="ARBA" id="ARBA00023136"/>
    </source>
</evidence>
<keyword evidence="3 11" id="KW-0813">Transport</keyword>
<dbReference type="GO" id="GO:0048038">
    <property type="term" value="F:quinone binding"/>
    <property type="evidence" value="ECO:0007669"/>
    <property type="project" value="UniProtKB-KW"/>
</dbReference>
<comment type="similarity">
    <text evidence="2 11 12">Belongs to the complex I subunit 3 family.</text>
</comment>
<evidence type="ECO:0000256" key="7">
    <source>
        <dbReference type="ARBA" id="ARBA00022967"/>
    </source>
</evidence>
<dbReference type="GO" id="GO:0030964">
    <property type="term" value="C:NADH dehydrogenase complex"/>
    <property type="evidence" value="ECO:0007669"/>
    <property type="project" value="TreeGrafter"/>
</dbReference>
<accession>A0A1M3L704</accession>
<dbReference type="HAMAP" id="MF_01394">
    <property type="entry name" value="NDH1_NuoA"/>
    <property type="match status" value="1"/>
</dbReference>
<evidence type="ECO:0000256" key="6">
    <source>
        <dbReference type="ARBA" id="ARBA00022719"/>
    </source>
</evidence>
<comment type="caution">
    <text evidence="13">The sequence shown here is derived from an EMBL/GenBank/DDBJ whole genome shotgun (WGS) entry which is preliminary data.</text>
</comment>
<evidence type="ECO:0000256" key="3">
    <source>
        <dbReference type="ARBA" id="ARBA00022448"/>
    </source>
</evidence>
<evidence type="ECO:0000256" key="9">
    <source>
        <dbReference type="ARBA" id="ARBA00023027"/>
    </source>
</evidence>
<evidence type="ECO:0000256" key="1">
    <source>
        <dbReference type="ARBA" id="ARBA00004141"/>
    </source>
</evidence>
<keyword evidence="7 11" id="KW-1278">Translocase</keyword>
<reference evidence="13 14" key="1">
    <citation type="submission" date="2016-09" db="EMBL/GenBank/DDBJ databases">
        <title>Genome-resolved meta-omics ties microbial dynamics to process performance in biotechnology for thiocyanate degradation.</title>
        <authorList>
            <person name="Kantor R.S."/>
            <person name="Huddy R.J."/>
            <person name="Iyer R."/>
            <person name="Thomas B.C."/>
            <person name="Brown C.T."/>
            <person name="Anantharaman K."/>
            <person name="Tringe S."/>
            <person name="Hettich R.L."/>
            <person name="Harrison S.T."/>
            <person name="Banfield J.F."/>
        </authorList>
    </citation>
    <scope>NUCLEOTIDE SEQUENCE [LARGE SCALE GENOMIC DNA]</scope>
    <source>
        <strain evidence="13">59-99</strain>
    </source>
</reference>
<dbReference type="InterPro" id="IPR038430">
    <property type="entry name" value="NDAH_ubi_oxred_su3_sf"/>
</dbReference>
<keyword evidence="8 11" id="KW-1133">Transmembrane helix</keyword>
<evidence type="ECO:0000313" key="13">
    <source>
        <dbReference type="EMBL" id="OJX61355.1"/>
    </source>
</evidence>
<evidence type="ECO:0000256" key="5">
    <source>
        <dbReference type="ARBA" id="ARBA00022692"/>
    </source>
</evidence>
<comment type="subunit">
    <text evidence="11">NDH-1 is composed of 14 different subunits. Subunits NuoA, H, J, K, L, M, N constitute the membrane sector of the complex.</text>
</comment>
<organism evidence="13 14">
    <name type="scientific">Candidatus Kapaibacterium thiocyanatum</name>
    <dbReference type="NCBI Taxonomy" id="1895771"/>
    <lineage>
        <taxon>Bacteria</taxon>
        <taxon>Pseudomonadati</taxon>
        <taxon>Candidatus Kapaibacteriota</taxon>
        <taxon>Candidatus Kapaibacteriia</taxon>
        <taxon>Candidatus Kapaibacteriales</taxon>
        <taxon>Candidatus Kapaibacteriaceae</taxon>
        <taxon>Candidatus Kapaibacterium</taxon>
    </lineage>
</organism>
<dbReference type="GO" id="GO:0008137">
    <property type="term" value="F:NADH dehydrogenase (ubiquinone) activity"/>
    <property type="evidence" value="ECO:0007669"/>
    <property type="project" value="InterPro"/>
</dbReference>
<dbReference type="STRING" id="1895771.BGO89_00570"/>
<dbReference type="PANTHER" id="PTHR11058">
    <property type="entry name" value="NADH-UBIQUINONE OXIDOREDUCTASE CHAIN 3"/>
    <property type="match status" value="1"/>
</dbReference>
<evidence type="ECO:0000256" key="2">
    <source>
        <dbReference type="ARBA" id="ARBA00008472"/>
    </source>
</evidence>
<dbReference type="PANTHER" id="PTHR11058:SF22">
    <property type="entry name" value="NADH-QUINONE OXIDOREDUCTASE SUBUNIT A"/>
    <property type="match status" value="1"/>
</dbReference>
<evidence type="ECO:0000256" key="8">
    <source>
        <dbReference type="ARBA" id="ARBA00022989"/>
    </source>
</evidence>
<evidence type="ECO:0000256" key="12">
    <source>
        <dbReference type="RuleBase" id="RU003639"/>
    </source>
</evidence>
<evidence type="ECO:0000256" key="11">
    <source>
        <dbReference type="HAMAP-Rule" id="MF_01394"/>
    </source>
</evidence>
<dbReference type="Pfam" id="PF00507">
    <property type="entry name" value="Oxidored_q4"/>
    <property type="match status" value="1"/>
</dbReference>
<feature type="transmembrane region" description="Helical" evidence="11">
    <location>
        <begin position="60"/>
        <end position="81"/>
    </location>
</feature>
<keyword evidence="6 11" id="KW-0874">Quinone</keyword>
<feature type="transmembrane region" description="Helical" evidence="11">
    <location>
        <begin position="87"/>
        <end position="109"/>
    </location>
</feature>
<comment type="function">
    <text evidence="11">NDH-1 shuttles electrons from NADH, via FMN and iron-sulfur (Fe-S) centers, to quinones in the respiratory chain. The immediate electron acceptor for the enzyme in this species is believed to be ubiquinone. Couples the redox reaction to proton translocation (for every two electrons transferred, four hydrogen ions are translocated across the cytoplasmic membrane), and thus conserves the redox energy in a proton gradient.</text>
</comment>
<protein>
    <recommendedName>
        <fullName evidence="11">NADH-quinone oxidoreductase subunit A</fullName>
        <ecNumber evidence="11">7.1.1.-</ecNumber>
    </recommendedName>
    <alternativeName>
        <fullName evidence="11">NADH dehydrogenase I subunit A</fullName>
    </alternativeName>
    <alternativeName>
        <fullName evidence="11">NDH-1 subunit A</fullName>
    </alternativeName>
    <alternativeName>
        <fullName evidence="11">NUO1</fullName>
    </alternativeName>
</protein>
<feature type="transmembrane region" description="Helical" evidence="11">
    <location>
        <begin position="6"/>
        <end position="25"/>
    </location>
</feature>
<dbReference type="EMBL" id="MKVH01000002">
    <property type="protein sequence ID" value="OJX61355.1"/>
    <property type="molecule type" value="Genomic_DNA"/>
</dbReference>
<keyword evidence="4 11" id="KW-1003">Cell membrane</keyword>
<evidence type="ECO:0000313" key="14">
    <source>
        <dbReference type="Proteomes" id="UP000184233"/>
    </source>
</evidence>
<dbReference type="AlphaFoldDB" id="A0A1M3L704"/>
<dbReference type="Gene3D" id="1.20.58.1610">
    <property type="entry name" value="NADH:ubiquinone/plastoquinone oxidoreductase, chain 3"/>
    <property type="match status" value="1"/>
</dbReference>
<dbReference type="GO" id="GO:0050136">
    <property type="term" value="F:NADH dehydrogenase (quinone) (non-electrogenic) activity"/>
    <property type="evidence" value="ECO:0007669"/>
    <property type="project" value="UniProtKB-UniRule"/>
</dbReference>
<keyword evidence="5 11" id="KW-0812">Transmembrane</keyword>
<keyword evidence="11" id="KW-0830">Ubiquinone</keyword>
<comment type="subcellular location">
    <subcellularLocation>
        <location evidence="11 12">Cell membrane</location>
        <topology evidence="11 12">Multi-pass membrane protein</topology>
    </subcellularLocation>
    <subcellularLocation>
        <location evidence="1">Membrane</location>
        <topology evidence="1">Multi-pass membrane protein</topology>
    </subcellularLocation>
</comment>
<sequence>MVATYIPLMVMILIGVIFGISNIFLSENLGPRRSTRQKLSTYESGMEPVKTARERFSVKFYLVAMMFILFDIEIVFMYPWAVQFKKLGMYGFSAMILFMVLLFSGYLYVIRKGALRWD</sequence>
<keyword evidence="10 11" id="KW-0472">Membrane</keyword>
<keyword evidence="9 11" id="KW-0520">NAD</keyword>
<gene>
    <name evidence="11" type="primary">nuoA</name>
    <name evidence="13" type="ORF">BGO89_00570</name>
</gene>
<dbReference type="InterPro" id="IPR023043">
    <property type="entry name" value="NAD(P)H_OxRDtase_bac/plastid"/>
</dbReference>
<dbReference type="GO" id="GO:0005886">
    <property type="term" value="C:plasma membrane"/>
    <property type="evidence" value="ECO:0007669"/>
    <property type="project" value="UniProtKB-SubCell"/>
</dbReference>
<evidence type="ECO:0000256" key="4">
    <source>
        <dbReference type="ARBA" id="ARBA00022475"/>
    </source>
</evidence>
<dbReference type="EC" id="7.1.1.-" evidence="11"/>
<dbReference type="InterPro" id="IPR000440">
    <property type="entry name" value="NADH_UbQ/plastoQ_OxRdtase_su3"/>
</dbReference>
<dbReference type="Proteomes" id="UP000184233">
    <property type="component" value="Unassembled WGS sequence"/>
</dbReference>